<dbReference type="RefSeq" id="WP_267636150.1">
    <property type="nucleotide sequence ID" value="NZ_JAODIY010000004.1"/>
</dbReference>
<evidence type="ECO:0000259" key="4">
    <source>
        <dbReference type="Pfam" id="PF00127"/>
    </source>
</evidence>
<dbReference type="SUPFAM" id="SSF49503">
    <property type="entry name" value="Cupredoxins"/>
    <property type="match status" value="1"/>
</dbReference>
<feature type="domain" description="Blue (type 1) copper" evidence="4">
    <location>
        <begin position="90"/>
        <end position="174"/>
    </location>
</feature>
<evidence type="ECO:0000256" key="3">
    <source>
        <dbReference type="SAM" id="MobiDB-lite"/>
    </source>
</evidence>
<dbReference type="Proteomes" id="UP001596414">
    <property type="component" value="Unassembled WGS sequence"/>
</dbReference>
<evidence type="ECO:0000313" key="5">
    <source>
        <dbReference type="EMBL" id="MFC7125150.1"/>
    </source>
</evidence>
<dbReference type="EMBL" id="JBHSZQ010000004">
    <property type="protein sequence ID" value="MFC7125150.1"/>
    <property type="molecule type" value="Genomic_DNA"/>
</dbReference>
<evidence type="ECO:0000256" key="1">
    <source>
        <dbReference type="ARBA" id="ARBA00022723"/>
    </source>
</evidence>
<dbReference type="Gene3D" id="2.60.40.420">
    <property type="entry name" value="Cupredoxins - blue copper proteins"/>
    <property type="match status" value="1"/>
</dbReference>
<reference evidence="5 6" key="1">
    <citation type="journal article" date="2014" name="Int. J. Syst. Evol. Microbiol.">
        <title>Complete genome sequence of Corynebacterium casei LMG S-19264T (=DSM 44701T), isolated from a smear-ripened cheese.</title>
        <authorList>
            <consortium name="US DOE Joint Genome Institute (JGI-PGF)"/>
            <person name="Walter F."/>
            <person name="Albersmeier A."/>
            <person name="Kalinowski J."/>
            <person name="Ruckert C."/>
        </authorList>
    </citation>
    <scope>NUCLEOTIDE SEQUENCE [LARGE SCALE GENOMIC DNA]</scope>
    <source>
        <strain evidence="5 6">CGMCC 4.7215</strain>
    </source>
</reference>
<protein>
    <submittedName>
        <fullName evidence="5">Halocyanin domain-containing protein</fullName>
    </submittedName>
</protein>
<keyword evidence="1" id="KW-0479">Metal-binding</keyword>
<dbReference type="InterPro" id="IPR000923">
    <property type="entry name" value="BlueCu_1"/>
</dbReference>
<feature type="region of interest" description="Disordered" evidence="3">
    <location>
        <begin position="23"/>
        <end position="99"/>
    </location>
</feature>
<feature type="compositionally biased region" description="Acidic residues" evidence="3">
    <location>
        <begin position="31"/>
        <end position="43"/>
    </location>
</feature>
<dbReference type="GO" id="GO:0046872">
    <property type="term" value="F:metal ion binding"/>
    <property type="evidence" value="ECO:0007669"/>
    <property type="project" value="UniProtKB-KW"/>
</dbReference>
<name>A0ABD5X1Z1_9EURY</name>
<keyword evidence="2" id="KW-0186">Copper</keyword>
<dbReference type="InterPro" id="IPR008972">
    <property type="entry name" value="Cupredoxin"/>
</dbReference>
<dbReference type="InterPro" id="IPR017533">
    <property type="entry name" value="Halocyanin"/>
</dbReference>
<evidence type="ECO:0000256" key="2">
    <source>
        <dbReference type="ARBA" id="ARBA00023008"/>
    </source>
</evidence>
<organism evidence="5 6">
    <name type="scientific">Halovenus rubra</name>
    <dbReference type="NCBI Taxonomy" id="869890"/>
    <lineage>
        <taxon>Archaea</taxon>
        <taxon>Methanobacteriati</taxon>
        <taxon>Methanobacteriota</taxon>
        <taxon>Stenosarchaea group</taxon>
        <taxon>Halobacteria</taxon>
        <taxon>Halobacteriales</taxon>
        <taxon>Haloarculaceae</taxon>
        <taxon>Halovenus</taxon>
    </lineage>
</organism>
<comment type="caution">
    <text evidence="5">The sequence shown here is derived from an EMBL/GenBank/DDBJ whole genome shotgun (WGS) entry which is preliminary data.</text>
</comment>
<dbReference type="Pfam" id="PF00127">
    <property type="entry name" value="Copper-bind"/>
    <property type="match status" value="1"/>
</dbReference>
<dbReference type="NCBIfam" id="TIGR03102">
    <property type="entry name" value="halo_cynanin"/>
    <property type="match status" value="1"/>
</dbReference>
<accession>A0ABD5X1Z1</accession>
<sequence length="174" mass="17669">MTEFDIDRRKVLKAGGAALMIATAGCSGDGGDGDDGSDSEDGSDGSSDGSDGSSDGSDGGDVPSEVDDHLSNANGYEGSVEDMTGQDSVTIENGVNEPDYAFGPAAVRVDKGAEVTWEWVSAGHSVVATDGADFSSDIKNSGFTFSHTFEESGVVLYECGPHSTLGQLGAVVVE</sequence>
<gene>
    <name evidence="5" type="ORF">ACFQJ7_03735</name>
</gene>
<dbReference type="AlphaFoldDB" id="A0ABD5X1Z1"/>
<proteinExistence type="predicted"/>
<feature type="compositionally biased region" description="Low complexity" evidence="3">
    <location>
        <begin position="44"/>
        <end position="56"/>
    </location>
</feature>
<evidence type="ECO:0000313" key="6">
    <source>
        <dbReference type="Proteomes" id="UP001596414"/>
    </source>
</evidence>